<keyword evidence="1" id="KW-1133">Transmembrane helix</keyword>
<dbReference type="RefSeq" id="WP_379792524.1">
    <property type="nucleotide sequence ID" value="NZ_JBHSQB010000009.1"/>
</dbReference>
<keyword evidence="1" id="KW-0472">Membrane</keyword>
<evidence type="ECO:0000313" key="3">
    <source>
        <dbReference type="Proteomes" id="UP001596287"/>
    </source>
</evidence>
<gene>
    <name evidence="2" type="ORF">ACFPVY_12975</name>
</gene>
<name>A0ABW1PS02_9FLAO</name>
<reference evidence="3" key="1">
    <citation type="journal article" date="2019" name="Int. J. Syst. Evol. Microbiol.">
        <title>The Global Catalogue of Microorganisms (GCM) 10K type strain sequencing project: providing services to taxonomists for standard genome sequencing and annotation.</title>
        <authorList>
            <consortium name="The Broad Institute Genomics Platform"/>
            <consortium name="The Broad Institute Genome Sequencing Center for Infectious Disease"/>
            <person name="Wu L."/>
            <person name="Ma J."/>
        </authorList>
    </citation>
    <scope>NUCLEOTIDE SEQUENCE [LARGE SCALE GENOMIC DNA]</scope>
    <source>
        <strain evidence="3">CCUG 49679</strain>
    </source>
</reference>
<feature type="transmembrane region" description="Helical" evidence="1">
    <location>
        <begin position="260"/>
        <end position="281"/>
    </location>
</feature>
<dbReference type="Gene3D" id="3.40.50.360">
    <property type="match status" value="1"/>
</dbReference>
<evidence type="ECO:0000313" key="2">
    <source>
        <dbReference type="EMBL" id="MFC6097562.1"/>
    </source>
</evidence>
<dbReference type="SUPFAM" id="SSF52218">
    <property type="entry name" value="Flavoproteins"/>
    <property type="match status" value="1"/>
</dbReference>
<accession>A0ABW1PS02</accession>
<protein>
    <submittedName>
        <fullName evidence="2">Dialkylresorcinol condensing enzyme DarA</fullName>
    </submittedName>
</protein>
<comment type="caution">
    <text evidence="2">The sequence shown here is derived from an EMBL/GenBank/DDBJ whole genome shotgun (WGS) entry which is preliminary data.</text>
</comment>
<keyword evidence="1" id="KW-0812">Transmembrane</keyword>
<keyword evidence="3" id="KW-1185">Reference proteome</keyword>
<sequence>MKNVLVIHYSQSGQLSEIARNIAKPLLENPDIDVSFHTIEPVKPFPFPWNKDTFFDVFPESFLQIPTDLKPVPEEILNKKYDLILFSYQVWYLTPSIPANSFLKSPEAKKLLENTPVVTIIACRNMWALAQEKVKKLLKANNADLKGNLAFIDRAGNLISVITIVDWMFSGVKKKYLGIFPLPGVSQKDIDEADKFGKIINESLDKNNLENLQEKLVQNNGVYVSPYLVNVDKKGNFIFSKWSKFIKSRKNTRSSWLKVFYVYLFLAIWVISPIVYILHVLTYPFTFKKRKNAIKYYQSV</sequence>
<proteinExistence type="predicted"/>
<dbReference type="Proteomes" id="UP001596287">
    <property type="component" value="Unassembled WGS sequence"/>
</dbReference>
<dbReference type="InterPro" id="IPR029039">
    <property type="entry name" value="Flavoprotein-like_sf"/>
</dbReference>
<organism evidence="2 3">
    <name type="scientific">Flavobacterium qiangtangense</name>
    <dbReference type="NCBI Taxonomy" id="1442595"/>
    <lineage>
        <taxon>Bacteria</taxon>
        <taxon>Pseudomonadati</taxon>
        <taxon>Bacteroidota</taxon>
        <taxon>Flavobacteriia</taxon>
        <taxon>Flavobacteriales</taxon>
        <taxon>Flavobacteriaceae</taxon>
        <taxon>Flavobacterium</taxon>
    </lineage>
</organism>
<evidence type="ECO:0000256" key="1">
    <source>
        <dbReference type="SAM" id="Phobius"/>
    </source>
</evidence>
<dbReference type="EMBL" id="JBHSQB010000009">
    <property type="protein sequence ID" value="MFC6097562.1"/>
    <property type="molecule type" value="Genomic_DNA"/>
</dbReference>